<evidence type="ECO:0000313" key="6">
    <source>
        <dbReference type="EMBL" id="CAB4790236.1"/>
    </source>
</evidence>
<evidence type="ECO:0000256" key="5">
    <source>
        <dbReference type="ARBA" id="ARBA00023295"/>
    </source>
</evidence>
<organism evidence="6">
    <name type="scientific">freshwater metagenome</name>
    <dbReference type="NCBI Taxonomy" id="449393"/>
    <lineage>
        <taxon>unclassified sequences</taxon>
        <taxon>metagenomes</taxon>
        <taxon>ecological metagenomes</taxon>
    </lineage>
</organism>
<evidence type="ECO:0000256" key="2">
    <source>
        <dbReference type="ARBA" id="ARBA00022801"/>
    </source>
</evidence>
<gene>
    <name evidence="6" type="ORF">UFOPK2982_00504</name>
</gene>
<dbReference type="HAMAP" id="MF_01876">
    <property type="entry name" value="PsiMP_glycosidase"/>
    <property type="match status" value="1"/>
</dbReference>
<dbReference type="GO" id="GO:0004730">
    <property type="term" value="F:pseudouridylate synthase activity"/>
    <property type="evidence" value="ECO:0007669"/>
    <property type="project" value="InterPro"/>
</dbReference>
<accession>A0A6J6X4R6</accession>
<dbReference type="PANTHER" id="PTHR42909">
    <property type="entry name" value="ZGC:136858"/>
    <property type="match status" value="1"/>
</dbReference>
<evidence type="ECO:0000256" key="4">
    <source>
        <dbReference type="ARBA" id="ARBA00023239"/>
    </source>
</evidence>
<keyword evidence="5" id="KW-0326">Glycosidase</keyword>
<evidence type="ECO:0000256" key="1">
    <source>
        <dbReference type="ARBA" id="ARBA00022723"/>
    </source>
</evidence>
<dbReference type="Pfam" id="PF04227">
    <property type="entry name" value="Indigoidine_A"/>
    <property type="match status" value="1"/>
</dbReference>
<proteinExistence type="inferred from homology"/>
<sequence length="297" mass="31624">MSTFSNEVKRAIANKTPIVALESTIISHGLPRPRNLEVALEVEAIVRANGAIPATIAMIDGEIHIGLESNELDRIANDTNVAKATTRDLAIFAAKRMSAATTVAATSQIAHTAGISFFATGGLGGVHRGARDTWDESADLAALANTPITVVCAGVKSILDVAATLERLETLNIPIIGFRTNRFPGFYLVDSGFPLEHSVDSVLEIIEILKTRKSTQTDNCALLVANPVEIEMKRTLHDELLETGLAKAAASNISGKDITPFLLEYFHRTSNGESLSVNIEIIKSNAMLAAQIAAAAQ</sequence>
<dbReference type="GO" id="GO:0005737">
    <property type="term" value="C:cytoplasm"/>
    <property type="evidence" value="ECO:0007669"/>
    <property type="project" value="TreeGrafter"/>
</dbReference>
<dbReference type="InterPro" id="IPR022830">
    <property type="entry name" value="Indigdn_synthA-like"/>
</dbReference>
<dbReference type="Gene3D" id="3.40.1790.10">
    <property type="entry name" value="Indigoidine synthase domain"/>
    <property type="match status" value="1"/>
</dbReference>
<dbReference type="GO" id="GO:0016798">
    <property type="term" value="F:hydrolase activity, acting on glycosyl bonds"/>
    <property type="evidence" value="ECO:0007669"/>
    <property type="project" value="UniProtKB-KW"/>
</dbReference>
<dbReference type="AlphaFoldDB" id="A0A6J6X4R6"/>
<dbReference type="PANTHER" id="PTHR42909:SF1">
    <property type="entry name" value="CARBOHYDRATE KINASE PFKB DOMAIN-CONTAINING PROTEIN"/>
    <property type="match status" value="1"/>
</dbReference>
<keyword evidence="2" id="KW-0378">Hydrolase</keyword>
<evidence type="ECO:0000256" key="3">
    <source>
        <dbReference type="ARBA" id="ARBA00023211"/>
    </source>
</evidence>
<dbReference type="SUPFAM" id="SSF110581">
    <property type="entry name" value="Indigoidine synthase A-like"/>
    <property type="match status" value="1"/>
</dbReference>
<protein>
    <submittedName>
        <fullName evidence="6">Unannotated protein</fullName>
    </submittedName>
</protein>
<dbReference type="GO" id="GO:0046872">
    <property type="term" value="F:metal ion binding"/>
    <property type="evidence" value="ECO:0007669"/>
    <property type="project" value="UniProtKB-KW"/>
</dbReference>
<keyword evidence="1" id="KW-0479">Metal-binding</keyword>
<dbReference type="InterPro" id="IPR007342">
    <property type="entry name" value="PsuG"/>
</dbReference>
<keyword evidence="4" id="KW-0456">Lyase</keyword>
<dbReference type="EMBL" id="CAFAAE010000055">
    <property type="protein sequence ID" value="CAB4790236.1"/>
    <property type="molecule type" value="Genomic_DNA"/>
</dbReference>
<keyword evidence="3" id="KW-0464">Manganese</keyword>
<name>A0A6J6X4R6_9ZZZZ</name>
<reference evidence="6" key="1">
    <citation type="submission" date="2020-05" db="EMBL/GenBank/DDBJ databases">
        <authorList>
            <person name="Chiriac C."/>
            <person name="Salcher M."/>
            <person name="Ghai R."/>
            <person name="Kavagutti S V."/>
        </authorList>
    </citation>
    <scope>NUCLEOTIDE SEQUENCE</scope>
</reference>